<dbReference type="NCBIfam" id="TIGR02937">
    <property type="entry name" value="sigma70-ECF"/>
    <property type="match status" value="1"/>
</dbReference>
<keyword evidence="3" id="KW-0731">Sigma factor</keyword>
<keyword evidence="5" id="KW-0804">Transcription</keyword>
<dbReference type="CDD" id="cd06171">
    <property type="entry name" value="Sigma70_r4"/>
    <property type="match status" value="1"/>
</dbReference>
<reference evidence="9 10" key="1">
    <citation type="submission" date="2020-07" db="EMBL/GenBank/DDBJ databases">
        <title>A new beta-1,3-glucan-decomposing anaerobic bacterium isolated from anoxic soil subjected to biological soil disinfestation.</title>
        <authorList>
            <person name="Ueki A."/>
            <person name="Tonouchi A."/>
        </authorList>
    </citation>
    <scope>NUCLEOTIDE SEQUENCE [LARGE SCALE GENOMIC DNA]</scope>
    <source>
        <strain evidence="9 10">TW1</strain>
    </source>
</reference>
<dbReference type="Gene3D" id="1.10.10.10">
    <property type="entry name" value="Winged helix-like DNA-binding domain superfamily/Winged helix DNA-binding domain"/>
    <property type="match status" value="1"/>
</dbReference>
<feature type="coiled-coil region" evidence="6">
    <location>
        <begin position="80"/>
        <end position="107"/>
    </location>
</feature>
<dbReference type="EMBL" id="BLZR01000001">
    <property type="protein sequence ID" value="GFP75833.1"/>
    <property type="molecule type" value="Genomic_DNA"/>
</dbReference>
<evidence type="ECO:0000256" key="5">
    <source>
        <dbReference type="ARBA" id="ARBA00023163"/>
    </source>
</evidence>
<evidence type="ECO:0000313" key="10">
    <source>
        <dbReference type="Proteomes" id="UP000580568"/>
    </source>
</evidence>
<dbReference type="InterPro" id="IPR007627">
    <property type="entry name" value="RNA_pol_sigma70_r2"/>
</dbReference>
<dbReference type="Pfam" id="PF08281">
    <property type="entry name" value="Sigma70_r4_2"/>
    <property type="match status" value="1"/>
</dbReference>
<dbReference type="InterPro" id="IPR013325">
    <property type="entry name" value="RNA_pol_sigma_r2"/>
</dbReference>
<evidence type="ECO:0000256" key="1">
    <source>
        <dbReference type="ARBA" id="ARBA00010641"/>
    </source>
</evidence>
<proteinExistence type="inferred from homology"/>
<keyword evidence="6" id="KW-0175">Coiled coil</keyword>
<evidence type="ECO:0000256" key="2">
    <source>
        <dbReference type="ARBA" id="ARBA00023015"/>
    </source>
</evidence>
<name>A0A6V8SLT0_9CLOT</name>
<dbReference type="InterPro" id="IPR039425">
    <property type="entry name" value="RNA_pol_sigma-70-like"/>
</dbReference>
<evidence type="ECO:0000256" key="4">
    <source>
        <dbReference type="ARBA" id="ARBA00023125"/>
    </source>
</evidence>
<evidence type="ECO:0000259" key="7">
    <source>
        <dbReference type="Pfam" id="PF04542"/>
    </source>
</evidence>
<dbReference type="SUPFAM" id="SSF88659">
    <property type="entry name" value="Sigma3 and sigma4 domains of RNA polymerase sigma factors"/>
    <property type="match status" value="1"/>
</dbReference>
<dbReference type="GO" id="GO:0016987">
    <property type="term" value="F:sigma factor activity"/>
    <property type="evidence" value="ECO:0007669"/>
    <property type="project" value="UniProtKB-KW"/>
</dbReference>
<dbReference type="InterPro" id="IPR014284">
    <property type="entry name" value="RNA_pol_sigma-70_dom"/>
</dbReference>
<keyword evidence="10" id="KW-1185">Reference proteome</keyword>
<dbReference type="GO" id="GO:0003677">
    <property type="term" value="F:DNA binding"/>
    <property type="evidence" value="ECO:0007669"/>
    <property type="project" value="UniProtKB-KW"/>
</dbReference>
<organism evidence="9 10">
    <name type="scientific">Clostridium fungisolvens</name>
    <dbReference type="NCBI Taxonomy" id="1604897"/>
    <lineage>
        <taxon>Bacteria</taxon>
        <taxon>Bacillati</taxon>
        <taxon>Bacillota</taxon>
        <taxon>Clostridia</taxon>
        <taxon>Eubacteriales</taxon>
        <taxon>Clostridiaceae</taxon>
        <taxon>Clostridium</taxon>
    </lineage>
</organism>
<keyword evidence="4" id="KW-0238">DNA-binding</keyword>
<dbReference type="Pfam" id="PF04542">
    <property type="entry name" value="Sigma70_r2"/>
    <property type="match status" value="1"/>
</dbReference>
<dbReference type="Proteomes" id="UP000580568">
    <property type="component" value="Unassembled WGS sequence"/>
</dbReference>
<comment type="caution">
    <text evidence="9">The sequence shown here is derived from an EMBL/GenBank/DDBJ whole genome shotgun (WGS) entry which is preliminary data.</text>
</comment>
<dbReference type="PANTHER" id="PTHR43133:SF8">
    <property type="entry name" value="RNA POLYMERASE SIGMA FACTOR HI_1459-RELATED"/>
    <property type="match status" value="1"/>
</dbReference>
<accession>A0A6V8SLT0</accession>
<evidence type="ECO:0000313" key="9">
    <source>
        <dbReference type="EMBL" id="GFP75833.1"/>
    </source>
</evidence>
<comment type="similarity">
    <text evidence="1">Belongs to the sigma-70 factor family. ECF subfamily.</text>
</comment>
<evidence type="ECO:0000256" key="3">
    <source>
        <dbReference type="ARBA" id="ARBA00023082"/>
    </source>
</evidence>
<dbReference type="InterPro" id="IPR013249">
    <property type="entry name" value="RNA_pol_sigma70_r4_t2"/>
</dbReference>
<dbReference type="RefSeq" id="WP_183277304.1">
    <property type="nucleotide sequence ID" value="NZ_BLZR01000001.1"/>
</dbReference>
<feature type="domain" description="RNA polymerase sigma-70 region 2" evidence="7">
    <location>
        <begin position="21"/>
        <end position="91"/>
    </location>
</feature>
<dbReference type="AlphaFoldDB" id="A0A6V8SLT0"/>
<dbReference type="PANTHER" id="PTHR43133">
    <property type="entry name" value="RNA POLYMERASE ECF-TYPE SIGMA FACTO"/>
    <property type="match status" value="1"/>
</dbReference>
<dbReference type="GO" id="GO:0006352">
    <property type="term" value="P:DNA-templated transcription initiation"/>
    <property type="evidence" value="ECO:0007669"/>
    <property type="project" value="InterPro"/>
</dbReference>
<protein>
    <recommendedName>
        <fullName evidence="11">RNA polymerase subunit sigma-70</fullName>
    </recommendedName>
</protein>
<dbReference type="Gene3D" id="1.10.1740.10">
    <property type="match status" value="1"/>
</dbReference>
<gene>
    <name evidence="9" type="ORF">bsdtw1_01925</name>
</gene>
<evidence type="ECO:0000256" key="6">
    <source>
        <dbReference type="SAM" id="Coils"/>
    </source>
</evidence>
<dbReference type="InterPro" id="IPR013324">
    <property type="entry name" value="RNA_pol_sigma_r3/r4-like"/>
</dbReference>
<evidence type="ECO:0008006" key="11">
    <source>
        <dbReference type="Google" id="ProtNLM"/>
    </source>
</evidence>
<keyword evidence="2" id="KW-0805">Transcription regulation</keyword>
<dbReference type="InterPro" id="IPR036388">
    <property type="entry name" value="WH-like_DNA-bd_sf"/>
</dbReference>
<evidence type="ECO:0000259" key="8">
    <source>
        <dbReference type="Pfam" id="PF08281"/>
    </source>
</evidence>
<sequence length="186" mass="21341">MNDKDIIQGILRKDTSALNNLIDKYGSIIYNVIASVLNGSHENSSIDECVDDVLLCLWNNIDCFSIDKGVLKNWIIVVAKNKALTYKKKLKKDLQNVELESTQINSNENIEESYLEKDRLNEAMILLNNLDEVDKEIFKARYFEDKSISAIAKDLNLSKMAVYNRLSRGRKKLKKIISDKNIELIL</sequence>
<dbReference type="SUPFAM" id="SSF88946">
    <property type="entry name" value="Sigma2 domain of RNA polymerase sigma factors"/>
    <property type="match status" value="1"/>
</dbReference>
<feature type="domain" description="RNA polymerase sigma factor 70 region 4 type 2" evidence="8">
    <location>
        <begin position="126"/>
        <end position="173"/>
    </location>
</feature>